<gene>
    <name evidence="11" type="primary">SRR7976301_11_4</name>
</gene>
<comment type="cofactor">
    <cofactor evidence="9">
        <name>Mg(2+)</name>
        <dbReference type="ChEBI" id="CHEBI:18420"/>
    </cofactor>
    <text evidence="9">Binds 2 Mg(2+) per subunit.</text>
</comment>
<keyword evidence="5" id="KW-0547">Nucleotide-binding</keyword>
<dbReference type="EC" id="2.7.7.48" evidence="1"/>
<evidence type="ECO:0000313" key="11">
    <source>
        <dbReference type="EMBL" id="DAD52686.1"/>
    </source>
</evidence>
<evidence type="ECO:0000256" key="4">
    <source>
        <dbReference type="ARBA" id="ARBA00022695"/>
    </source>
</evidence>
<dbReference type="RefSeq" id="YP_010771098.1">
    <property type="nucleotide sequence ID" value="NC_074485.1"/>
</dbReference>
<dbReference type="GO" id="GO:0003968">
    <property type="term" value="F:RNA-directed RNA polymerase activity"/>
    <property type="evidence" value="ECO:0007669"/>
    <property type="project" value="UniProtKB-KW"/>
</dbReference>
<organism evidence="11 12">
    <name type="scientific">ssRNA phage SRR7976301_11</name>
    <dbReference type="NCBI Taxonomy" id="2786661"/>
    <lineage>
        <taxon>Viruses</taxon>
        <taxon>Riboviria</taxon>
        <taxon>Orthornavirae</taxon>
        <taxon>Lenarviricota</taxon>
        <taxon>Leviviricetes</taxon>
        <taxon>Timlovirales</taxon>
        <taxon>Steitzviridae</taxon>
        <taxon>Sdenfavirus</taxon>
        <taxon>Sdenfavirus sp. 'asiovicinum'</taxon>
    </lineage>
</organism>
<feature type="non-terminal residue" evidence="11">
    <location>
        <position position="608"/>
    </location>
</feature>
<feature type="domain" description="RdRp catalytic" evidence="10">
    <location>
        <begin position="310"/>
        <end position="448"/>
    </location>
</feature>
<dbReference type="InterPro" id="IPR007096">
    <property type="entry name" value="RNA-dir_Rpol_cat_phage"/>
</dbReference>
<dbReference type="Pfam" id="PF03431">
    <property type="entry name" value="RNA_replicase_B"/>
    <property type="match status" value="1"/>
</dbReference>
<dbReference type="KEGG" id="vg:80400729"/>
<feature type="binding site" evidence="9">
    <location>
        <position position="325"/>
    </location>
    <ligand>
        <name>Mg(2+)</name>
        <dbReference type="ChEBI" id="CHEBI:18420"/>
        <label>2</label>
    </ligand>
</feature>
<evidence type="ECO:0000256" key="1">
    <source>
        <dbReference type="ARBA" id="ARBA00012494"/>
    </source>
</evidence>
<name>A0A8S5L4Q3_9VIRU</name>
<keyword evidence="4" id="KW-0548">Nucleotidyltransferase</keyword>
<evidence type="ECO:0000313" key="12">
    <source>
        <dbReference type="Proteomes" id="UP000679383"/>
    </source>
</evidence>
<keyword evidence="6" id="KW-0693">Viral RNA replication</keyword>
<dbReference type="GeneID" id="80400729"/>
<keyword evidence="2 11" id="KW-0696">RNA-directed RNA polymerase</keyword>
<proteinExistence type="predicted"/>
<feature type="binding site" evidence="9">
    <location>
        <position position="416"/>
    </location>
    <ligand>
        <name>Mg(2+)</name>
        <dbReference type="ChEBI" id="CHEBI:18420"/>
        <label>2</label>
    </ligand>
</feature>
<evidence type="ECO:0000256" key="9">
    <source>
        <dbReference type="PIRSR" id="PIRSR605093-1"/>
    </source>
</evidence>
<evidence type="ECO:0000256" key="7">
    <source>
        <dbReference type="ARBA" id="ARBA00030248"/>
    </source>
</evidence>
<sequence>MAVLRRRFLDEGVCFLTKTLPALGKAIDYALANGTCLQAPSFARRKGSKLPRFLGWLIGMVFSSDGFELRSSDPYALSRLRHLLFLLSKLELPYATSEESKVIDSFKVVDSEVGTLGVIDDVGHHQVVRFASSLVRRVLQSSDPRNIVPRHGPGMTANGSKPWDKPFFETMYSRADEVYPFTEYFHLNLNHTAERIGPQGVHAIDSNGGYRPLIVRSTSTAKVVLVPKDSRGPRLISMEPLETQWLQQGQMELLVSSIESSWLTRGHVNFSNQEVNRQLALYASASAHATASGESPPSIDDFFGVLPKSLARHARPDHHDLVTLDMKDASDRVSLAHVANLFPENWVEALYATRSDSTVLPDGSVLPLHKFAPMGSAVCFPVEALVFWALSVSAIHLHRPELSLSRLRKRVWVFGDDLVIHKEDYLVVIAALERYGLRFNRNKCCIAGSFRESCGIDAYKGIVVTPVRIKAQMSHRLTANGALSYIAYSNALYERCYFKLASVLERRLLDMYPIAYTSDRGSQGQFVRPYSKVLELNKASKVRVRFNTKLQRLEAYAFKTSAVIKDASVDSYEGMLYCMSRAGALRPTPEQPIAPTLIGQGGTVLEAG</sequence>
<reference evidence="11" key="1">
    <citation type="submission" date="2020-09" db="EMBL/GenBank/DDBJ databases">
        <title>Leviviricetes taxonomy.</title>
        <authorList>
            <person name="Stockdale S.R."/>
            <person name="Callanan J."/>
            <person name="Adriaenssens E.M."/>
            <person name="Kuhn J.H."/>
            <person name="Rumnieks J."/>
            <person name="Shkoporov A."/>
            <person name="Draper L.A."/>
            <person name="Ross P."/>
            <person name="Hill C."/>
        </authorList>
    </citation>
    <scope>NUCLEOTIDE SEQUENCE</scope>
</reference>
<evidence type="ECO:0000256" key="2">
    <source>
        <dbReference type="ARBA" id="ARBA00022484"/>
    </source>
</evidence>
<evidence type="ECO:0000259" key="10">
    <source>
        <dbReference type="PROSITE" id="PS50522"/>
    </source>
</evidence>
<evidence type="ECO:0000256" key="5">
    <source>
        <dbReference type="ARBA" id="ARBA00022741"/>
    </source>
</evidence>
<protein>
    <recommendedName>
        <fullName evidence="1">RNA-directed RNA polymerase</fullName>
        <ecNumber evidence="1">2.7.7.48</ecNumber>
    </recommendedName>
    <alternativeName>
        <fullName evidence="7">RNA replicase beta chain</fullName>
    </alternativeName>
</protein>
<feature type="binding site" evidence="9">
    <location>
        <position position="417"/>
    </location>
    <ligand>
        <name>Mg(2+)</name>
        <dbReference type="ChEBI" id="CHEBI:18420"/>
        <label>2</label>
    </ligand>
</feature>
<comment type="catalytic activity">
    <reaction evidence="8">
        <text>RNA(n) + a ribonucleoside 5'-triphosphate = RNA(n+1) + diphosphate</text>
        <dbReference type="Rhea" id="RHEA:21248"/>
        <dbReference type="Rhea" id="RHEA-COMP:14527"/>
        <dbReference type="Rhea" id="RHEA-COMP:17342"/>
        <dbReference type="ChEBI" id="CHEBI:33019"/>
        <dbReference type="ChEBI" id="CHEBI:61557"/>
        <dbReference type="ChEBI" id="CHEBI:140395"/>
        <dbReference type="EC" id="2.7.7.48"/>
    </reaction>
</comment>
<dbReference type="Proteomes" id="UP000679383">
    <property type="component" value="Segment"/>
</dbReference>
<evidence type="ECO:0000256" key="3">
    <source>
        <dbReference type="ARBA" id="ARBA00022679"/>
    </source>
</evidence>
<dbReference type="GO" id="GO:0000166">
    <property type="term" value="F:nucleotide binding"/>
    <property type="evidence" value="ECO:0007669"/>
    <property type="project" value="UniProtKB-KW"/>
</dbReference>
<dbReference type="GO" id="GO:0046872">
    <property type="term" value="F:metal ion binding"/>
    <property type="evidence" value="ECO:0007669"/>
    <property type="project" value="UniProtKB-KW"/>
</dbReference>
<accession>A0A8S5L4Q3</accession>
<keyword evidence="3" id="KW-0808">Transferase</keyword>
<keyword evidence="9" id="KW-0479">Metal-binding</keyword>
<keyword evidence="9" id="KW-0460">Magnesium</keyword>
<evidence type="ECO:0000256" key="6">
    <source>
        <dbReference type="ARBA" id="ARBA00022953"/>
    </source>
</evidence>
<evidence type="ECO:0000256" key="8">
    <source>
        <dbReference type="ARBA" id="ARBA00048744"/>
    </source>
</evidence>
<dbReference type="InterPro" id="IPR005093">
    <property type="entry name" value="RNArep_beta"/>
</dbReference>
<dbReference type="PROSITE" id="PS50522">
    <property type="entry name" value="RDRP_PHAGE"/>
    <property type="match status" value="1"/>
</dbReference>
<dbReference type="GO" id="GO:0039694">
    <property type="term" value="P:viral RNA genome replication"/>
    <property type="evidence" value="ECO:0007669"/>
    <property type="project" value="InterPro"/>
</dbReference>
<dbReference type="EMBL" id="BK014176">
    <property type="protein sequence ID" value="DAD52686.1"/>
    <property type="molecule type" value="Genomic_RNA"/>
</dbReference>